<dbReference type="RefSeq" id="WP_003354431.1">
    <property type="nucleotide sequence ID" value="NZ_JH414757.1"/>
</dbReference>
<accession>G9QMD2</accession>
<reference evidence="2 3" key="1">
    <citation type="submission" date="2011-09" db="EMBL/GenBank/DDBJ databases">
        <title>The Genome Sequence of Bacillus smithii 7_3_47FAA.</title>
        <authorList>
            <consortium name="The Broad Institute Genome Sequencing Platform"/>
            <person name="Earl A."/>
            <person name="Ward D."/>
            <person name="Feldgarden M."/>
            <person name="Gevers D."/>
            <person name="Daigneault M."/>
            <person name="Strauss J."/>
            <person name="Allen-Vercoe E."/>
            <person name="Young S.K."/>
            <person name="Zeng Q."/>
            <person name="Gargeya S."/>
            <person name="Fitzgerald M."/>
            <person name="Haas B."/>
            <person name="Abouelleil A."/>
            <person name="Alvarado L."/>
            <person name="Arachchi H.M."/>
            <person name="Berlin A."/>
            <person name="Brown A."/>
            <person name="Chapman S.B."/>
            <person name="Chen Z."/>
            <person name="Dunbar C."/>
            <person name="Freedman E."/>
            <person name="Gearin G."/>
            <person name="Goldberg J."/>
            <person name="Griggs A."/>
            <person name="Gujja S."/>
            <person name="Heiman D."/>
            <person name="Howarth C."/>
            <person name="Larson L."/>
            <person name="Lui A."/>
            <person name="MacDonald P.J.P."/>
            <person name="Montmayeur A."/>
            <person name="Murphy C."/>
            <person name="Neiman D."/>
            <person name="Pearson M."/>
            <person name="Priest M."/>
            <person name="Roberts A."/>
            <person name="Saif S."/>
            <person name="Shea T."/>
            <person name="Shenoy N."/>
            <person name="Sisk P."/>
            <person name="Stolte C."/>
            <person name="Sykes S."/>
            <person name="Wortman J."/>
            <person name="Nusbaum C."/>
            <person name="Birren B."/>
        </authorList>
    </citation>
    <scope>NUCLEOTIDE SEQUENCE [LARGE SCALE GENOMIC DNA]</scope>
    <source>
        <strain evidence="2 3">7_3_47FAA</strain>
    </source>
</reference>
<dbReference type="Pfam" id="PF13751">
    <property type="entry name" value="DDE_Tnp_1_6"/>
    <property type="match status" value="1"/>
</dbReference>
<evidence type="ECO:0000259" key="1">
    <source>
        <dbReference type="Pfam" id="PF13751"/>
    </source>
</evidence>
<dbReference type="InterPro" id="IPR025668">
    <property type="entry name" value="Tnp_DDE_dom"/>
</dbReference>
<name>G9QMD2_9BACI</name>
<dbReference type="HOGENOM" id="CLU_2505898_0_0_9"/>
<protein>
    <recommendedName>
        <fullName evidence="1">Transposase DDE domain-containing protein</fullName>
    </recommendedName>
</protein>
<evidence type="ECO:0000313" key="2">
    <source>
        <dbReference type="EMBL" id="EHL77177.1"/>
    </source>
</evidence>
<proteinExistence type="predicted"/>
<comment type="caution">
    <text evidence="2">The sequence shown here is derived from an EMBL/GenBank/DDBJ whole genome shotgun (WGS) entry which is preliminary data.</text>
</comment>
<dbReference type="AlphaFoldDB" id="G9QMD2"/>
<feature type="non-terminal residue" evidence="2">
    <location>
        <position position="1"/>
    </location>
</feature>
<sequence length="91" mass="10539">SSNYGMVVKVDIKKDVRRYSNPHRDTKRWKELYNERTSVERCNSRMKSYLTANSLHVWGIEKVKTHIYLNAIVLLVSALAMAKENKGKKAA</sequence>
<feature type="domain" description="Transposase DDE" evidence="1">
    <location>
        <begin position="14"/>
        <end position="74"/>
    </location>
</feature>
<dbReference type="Proteomes" id="UP000011747">
    <property type="component" value="Unassembled WGS sequence"/>
</dbReference>
<dbReference type="EMBL" id="ACWF01000118">
    <property type="protein sequence ID" value="EHL77177.1"/>
    <property type="molecule type" value="Genomic_DNA"/>
</dbReference>
<evidence type="ECO:0000313" key="3">
    <source>
        <dbReference type="Proteomes" id="UP000011747"/>
    </source>
</evidence>
<keyword evidence="3" id="KW-1185">Reference proteome</keyword>
<dbReference type="PATRIC" id="fig|665952.3.peg.2244"/>
<organism evidence="2 3">
    <name type="scientific">Bacillus smithii 7_3_47FAA</name>
    <dbReference type="NCBI Taxonomy" id="665952"/>
    <lineage>
        <taxon>Bacteria</taxon>
        <taxon>Bacillati</taxon>
        <taxon>Bacillota</taxon>
        <taxon>Bacilli</taxon>
        <taxon>Bacillales</taxon>
        <taxon>Bacillaceae</taxon>
        <taxon>Bacillus</taxon>
    </lineage>
</organism>
<gene>
    <name evidence="2" type="ORF">HMPREF1015_00699</name>
</gene>